<dbReference type="Pfam" id="PF13847">
    <property type="entry name" value="Methyltransf_31"/>
    <property type="match status" value="1"/>
</dbReference>
<name>A0A6P0CI81_9RHOB</name>
<reference evidence="3 4" key="1">
    <citation type="submission" date="2020-01" db="EMBL/GenBank/DDBJ databases">
        <title>Sulfitobacter sediminilitoris sp. nov., isolated from a tidal flat.</title>
        <authorList>
            <person name="Park S."/>
            <person name="Yoon J.-H."/>
        </authorList>
    </citation>
    <scope>NUCLEOTIDE SEQUENCE [LARGE SCALE GENOMIC DNA]</scope>
    <source>
        <strain evidence="3 4">JBTF-M27</strain>
    </source>
</reference>
<sequence>MVSEPFYKAHWRDIDPERMSAYKGGFRWDDATEALYEPAGVSVGQKVADFGCGPGKIAVELANRVGKDGHVHAIDINSEFLAFAEQNAAEAGVSERLSTHQSDGVALPLADGLLDLVTARNTIMYVDDPVQTLREFRRVLRPGGLAHAIDGDWYMMVAEPVEHDTWRAFVKAASHACRNSDMGRKLYRTFVDAGFEDIQVSIIANADMNGRLLGMVRNMGKYAHKSGLLDGTKINNVVEQVEQALASGSYMLVSPQFIVTGRNPA</sequence>
<keyword evidence="4" id="KW-1185">Reference proteome</keyword>
<evidence type="ECO:0000313" key="4">
    <source>
        <dbReference type="Proteomes" id="UP000468591"/>
    </source>
</evidence>
<dbReference type="AlphaFoldDB" id="A0A6P0CI81"/>
<comment type="caution">
    <text evidence="3">The sequence shown here is derived from an EMBL/GenBank/DDBJ whole genome shotgun (WGS) entry which is preliminary data.</text>
</comment>
<dbReference type="InterPro" id="IPR050447">
    <property type="entry name" value="Erg6_SMT_methyltransf"/>
</dbReference>
<dbReference type="PANTHER" id="PTHR44068:SF1">
    <property type="entry name" value="HYPOTHETICAL LOC100005854"/>
    <property type="match status" value="1"/>
</dbReference>
<dbReference type="RefSeq" id="WP_164355775.1">
    <property type="nucleotide sequence ID" value="NZ_JBHSVZ010000001.1"/>
</dbReference>
<dbReference type="InterPro" id="IPR029063">
    <property type="entry name" value="SAM-dependent_MTases_sf"/>
</dbReference>
<accession>A0A6P0CI81</accession>
<evidence type="ECO:0000256" key="1">
    <source>
        <dbReference type="ARBA" id="ARBA00022679"/>
    </source>
</evidence>
<dbReference type="GO" id="GO:0003838">
    <property type="term" value="F:sterol 24-C-methyltransferase activity"/>
    <property type="evidence" value="ECO:0007669"/>
    <property type="project" value="TreeGrafter"/>
</dbReference>
<protein>
    <submittedName>
        <fullName evidence="3">Methyltransferase domain-containing protein</fullName>
    </submittedName>
</protein>
<dbReference type="EMBL" id="JAABNT010000023">
    <property type="protein sequence ID" value="NEK24806.1"/>
    <property type="molecule type" value="Genomic_DNA"/>
</dbReference>
<keyword evidence="3" id="KW-0489">Methyltransferase</keyword>
<evidence type="ECO:0000313" key="3">
    <source>
        <dbReference type="EMBL" id="NEK24806.1"/>
    </source>
</evidence>
<dbReference type="GO" id="GO:0032259">
    <property type="term" value="P:methylation"/>
    <property type="evidence" value="ECO:0007669"/>
    <property type="project" value="UniProtKB-KW"/>
</dbReference>
<organism evidence="3 4">
    <name type="scientific">Sulfitobacter sediminilitoris</name>
    <dbReference type="NCBI Taxonomy" id="2698830"/>
    <lineage>
        <taxon>Bacteria</taxon>
        <taxon>Pseudomonadati</taxon>
        <taxon>Pseudomonadota</taxon>
        <taxon>Alphaproteobacteria</taxon>
        <taxon>Rhodobacterales</taxon>
        <taxon>Roseobacteraceae</taxon>
        <taxon>Sulfitobacter</taxon>
    </lineage>
</organism>
<dbReference type="Gene3D" id="3.40.50.150">
    <property type="entry name" value="Vaccinia Virus protein VP39"/>
    <property type="match status" value="1"/>
</dbReference>
<dbReference type="GO" id="GO:0016126">
    <property type="term" value="P:sterol biosynthetic process"/>
    <property type="evidence" value="ECO:0007669"/>
    <property type="project" value="TreeGrafter"/>
</dbReference>
<evidence type="ECO:0000259" key="2">
    <source>
        <dbReference type="Pfam" id="PF13847"/>
    </source>
</evidence>
<dbReference type="InterPro" id="IPR025714">
    <property type="entry name" value="Methyltranfer_dom"/>
</dbReference>
<dbReference type="CDD" id="cd02440">
    <property type="entry name" value="AdoMet_MTases"/>
    <property type="match status" value="1"/>
</dbReference>
<proteinExistence type="predicted"/>
<gene>
    <name evidence="3" type="ORF">GV827_20760</name>
</gene>
<dbReference type="PANTHER" id="PTHR44068">
    <property type="entry name" value="ZGC:194242"/>
    <property type="match status" value="1"/>
</dbReference>
<feature type="domain" description="Methyltransferase" evidence="2">
    <location>
        <begin position="44"/>
        <end position="155"/>
    </location>
</feature>
<dbReference type="Proteomes" id="UP000468591">
    <property type="component" value="Unassembled WGS sequence"/>
</dbReference>
<keyword evidence="1 3" id="KW-0808">Transferase</keyword>
<dbReference type="SUPFAM" id="SSF53335">
    <property type="entry name" value="S-adenosyl-L-methionine-dependent methyltransferases"/>
    <property type="match status" value="1"/>
</dbReference>